<reference evidence="3 4" key="1">
    <citation type="submission" date="2021-05" db="EMBL/GenBank/DDBJ databases">
        <title>The draft genome of Geobacter chapellei DSM 13688.</title>
        <authorList>
            <person name="Xu Z."/>
            <person name="Masuda Y."/>
            <person name="Itoh H."/>
            <person name="Senoo K."/>
        </authorList>
    </citation>
    <scope>NUCLEOTIDE SEQUENCE [LARGE SCALE GENOMIC DNA]</scope>
    <source>
        <strain evidence="3 4">DSM 13688</strain>
    </source>
</reference>
<evidence type="ECO:0000256" key="1">
    <source>
        <dbReference type="SAM" id="MobiDB-lite"/>
    </source>
</evidence>
<dbReference type="EMBL" id="JAHDYS010000005">
    <property type="protein sequence ID" value="MBT1071445.1"/>
    <property type="molecule type" value="Genomic_DNA"/>
</dbReference>
<proteinExistence type="predicted"/>
<keyword evidence="2" id="KW-0732">Signal</keyword>
<organism evidence="3 4">
    <name type="scientific">Pelotalea chapellei</name>
    <dbReference type="NCBI Taxonomy" id="44671"/>
    <lineage>
        <taxon>Bacteria</taxon>
        <taxon>Pseudomonadati</taxon>
        <taxon>Thermodesulfobacteriota</taxon>
        <taxon>Desulfuromonadia</taxon>
        <taxon>Geobacterales</taxon>
        <taxon>Geobacteraceae</taxon>
        <taxon>Pelotalea</taxon>
    </lineage>
</organism>
<evidence type="ECO:0000313" key="3">
    <source>
        <dbReference type="EMBL" id="MBT1071445.1"/>
    </source>
</evidence>
<protein>
    <recommendedName>
        <fullName evidence="5">Dockerin domain-containing protein</fullName>
    </recommendedName>
</protein>
<feature type="compositionally biased region" description="Polar residues" evidence="1">
    <location>
        <begin position="49"/>
        <end position="59"/>
    </location>
</feature>
<sequence>MLKIFNHYVLICMLAVAVGVALGAPMATAMDYANADGTPVDTAIAPTAPQGSFDTSSETEPPEEALSRIPENLPVAEQSQEPTWPAYEVPIEAESSVTPASSMGGNISKTAATQTAIPGSHPKVTEGVLHHFRNFSGERSVKNLVDLFKINQAGIVQNPAIAVSDGITPFVVRLDSALLGATPTFSFRGAHLETLRQLSDGSWELQAIPQKDKYLVYLSLNSGTEMFDIPLTVIPPNIKTEGAVSFSESHVAALLAATEGKEGKLVFDMNHDGKQDYLDDYILIGHYLLNLAIPSR</sequence>
<keyword evidence="4" id="KW-1185">Reference proteome</keyword>
<feature type="chain" id="PRO_5045681329" description="Dockerin domain-containing protein" evidence="2">
    <location>
        <begin position="30"/>
        <end position="296"/>
    </location>
</feature>
<feature type="signal peptide" evidence="2">
    <location>
        <begin position="1"/>
        <end position="29"/>
    </location>
</feature>
<name>A0ABS5U700_9BACT</name>
<evidence type="ECO:0000256" key="2">
    <source>
        <dbReference type="SAM" id="SignalP"/>
    </source>
</evidence>
<feature type="region of interest" description="Disordered" evidence="1">
    <location>
        <begin position="41"/>
        <end position="71"/>
    </location>
</feature>
<dbReference type="RefSeq" id="WP_214297203.1">
    <property type="nucleotide sequence ID" value="NZ_JAHDYS010000005.1"/>
</dbReference>
<accession>A0ABS5U700</accession>
<evidence type="ECO:0008006" key="5">
    <source>
        <dbReference type="Google" id="ProtNLM"/>
    </source>
</evidence>
<comment type="caution">
    <text evidence="3">The sequence shown here is derived from an EMBL/GenBank/DDBJ whole genome shotgun (WGS) entry which is preliminary data.</text>
</comment>
<gene>
    <name evidence="3" type="ORF">KJB30_06605</name>
</gene>
<dbReference type="Proteomes" id="UP000784128">
    <property type="component" value="Unassembled WGS sequence"/>
</dbReference>
<evidence type="ECO:0000313" key="4">
    <source>
        <dbReference type="Proteomes" id="UP000784128"/>
    </source>
</evidence>